<sequence length="368" mass="40942">MAQMLMFYQPPPTTGRDSSDDEIVGGGPIAPIRPQGGRPGHANRGTRSDDAPSASLTGLVPPPPSTPPPKRRKTKKNGRRRLVDFATDLPVHLQASPSRPVRAQPGPKKKKKQNRRRKNRDSGSDSDSEGGSQPALRLNRIQHRPEKGWVNAGSCHTTKAYQLFEDWKNDYSPENYFQPRSINIIHASDPADRKKDIRARPFTLCWNTPDFRAPEGVPTDTPVPIFRILYSCLGHCTHGSSTSDTGDDDSHSQSDTESNDNDSAPTQKKVPHRDPNSDKVGELNKLLDAKSIRKTKPPAKKCSVKLHASFPLHSLSTMADHIHLQAEVYSDDLSRVPFFQQGTHPEAQSEYLDMSPHIRQCILEMSHI</sequence>
<evidence type="ECO:0000256" key="1">
    <source>
        <dbReference type="SAM" id="MobiDB-lite"/>
    </source>
</evidence>
<evidence type="ECO:0000313" key="3">
    <source>
        <dbReference type="Proteomes" id="UP001218188"/>
    </source>
</evidence>
<accession>A0AAD6X7F6</accession>
<feature type="compositionally biased region" description="Basic and acidic residues" evidence="1">
    <location>
        <begin position="272"/>
        <end position="282"/>
    </location>
</feature>
<protein>
    <submittedName>
        <fullName evidence="2">Uncharacterized protein</fullName>
    </submittedName>
</protein>
<keyword evidence="3" id="KW-1185">Reference proteome</keyword>
<organism evidence="2 3">
    <name type="scientific">Mycena alexandri</name>
    <dbReference type="NCBI Taxonomy" id="1745969"/>
    <lineage>
        <taxon>Eukaryota</taxon>
        <taxon>Fungi</taxon>
        <taxon>Dikarya</taxon>
        <taxon>Basidiomycota</taxon>
        <taxon>Agaricomycotina</taxon>
        <taxon>Agaricomycetes</taxon>
        <taxon>Agaricomycetidae</taxon>
        <taxon>Agaricales</taxon>
        <taxon>Marasmiineae</taxon>
        <taxon>Mycenaceae</taxon>
        <taxon>Mycena</taxon>
    </lineage>
</organism>
<name>A0AAD6X7F6_9AGAR</name>
<feature type="compositionally biased region" description="Basic residues" evidence="1">
    <location>
        <begin position="107"/>
        <end position="119"/>
    </location>
</feature>
<dbReference type="Proteomes" id="UP001218188">
    <property type="component" value="Unassembled WGS sequence"/>
</dbReference>
<reference evidence="2" key="1">
    <citation type="submission" date="2023-03" db="EMBL/GenBank/DDBJ databases">
        <title>Massive genome expansion in bonnet fungi (Mycena s.s.) driven by repeated elements and novel gene families across ecological guilds.</title>
        <authorList>
            <consortium name="Lawrence Berkeley National Laboratory"/>
            <person name="Harder C.B."/>
            <person name="Miyauchi S."/>
            <person name="Viragh M."/>
            <person name="Kuo A."/>
            <person name="Thoen E."/>
            <person name="Andreopoulos B."/>
            <person name="Lu D."/>
            <person name="Skrede I."/>
            <person name="Drula E."/>
            <person name="Henrissat B."/>
            <person name="Morin E."/>
            <person name="Kohler A."/>
            <person name="Barry K."/>
            <person name="LaButti K."/>
            <person name="Morin E."/>
            <person name="Salamov A."/>
            <person name="Lipzen A."/>
            <person name="Mereny Z."/>
            <person name="Hegedus B."/>
            <person name="Baldrian P."/>
            <person name="Stursova M."/>
            <person name="Weitz H."/>
            <person name="Taylor A."/>
            <person name="Grigoriev I.V."/>
            <person name="Nagy L.G."/>
            <person name="Martin F."/>
            <person name="Kauserud H."/>
        </authorList>
    </citation>
    <scope>NUCLEOTIDE SEQUENCE</scope>
    <source>
        <strain evidence="2">CBHHK200</strain>
    </source>
</reference>
<evidence type="ECO:0000313" key="2">
    <source>
        <dbReference type="EMBL" id="KAJ7034944.1"/>
    </source>
</evidence>
<comment type="caution">
    <text evidence="2">The sequence shown here is derived from an EMBL/GenBank/DDBJ whole genome shotgun (WGS) entry which is preliminary data.</text>
</comment>
<gene>
    <name evidence="2" type="ORF">C8F04DRAFT_1182658</name>
</gene>
<dbReference type="EMBL" id="JARJCM010000053">
    <property type="protein sequence ID" value="KAJ7034944.1"/>
    <property type="molecule type" value="Genomic_DNA"/>
</dbReference>
<dbReference type="AlphaFoldDB" id="A0AAD6X7F6"/>
<feature type="region of interest" description="Disordered" evidence="1">
    <location>
        <begin position="1"/>
        <end position="138"/>
    </location>
</feature>
<feature type="compositionally biased region" description="Basic residues" evidence="1">
    <location>
        <begin position="69"/>
        <end position="80"/>
    </location>
</feature>
<proteinExistence type="predicted"/>
<feature type="region of interest" description="Disordered" evidence="1">
    <location>
        <begin position="240"/>
        <end position="282"/>
    </location>
</feature>